<dbReference type="Proteomes" id="UP000651728">
    <property type="component" value="Unassembled WGS sequence"/>
</dbReference>
<dbReference type="PRINTS" id="PR00133">
    <property type="entry name" value="GLHYDRLASE3"/>
</dbReference>
<dbReference type="SMART" id="SM01217">
    <property type="entry name" value="Fn3_like"/>
    <property type="match status" value="1"/>
</dbReference>
<dbReference type="Pfam" id="PF00933">
    <property type="entry name" value="Glyco_hydro_3"/>
    <property type="match status" value="1"/>
</dbReference>
<evidence type="ECO:0000256" key="4">
    <source>
        <dbReference type="RuleBase" id="RU361161"/>
    </source>
</evidence>
<keyword evidence="2 4" id="KW-0378">Hydrolase</keyword>
<dbReference type="Gene3D" id="3.20.20.300">
    <property type="entry name" value="Glycoside hydrolase, family 3, N-terminal domain"/>
    <property type="match status" value="1"/>
</dbReference>
<evidence type="ECO:0000256" key="5">
    <source>
        <dbReference type="SAM" id="MobiDB-lite"/>
    </source>
</evidence>
<dbReference type="EMBL" id="BOOB01000026">
    <property type="protein sequence ID" value="GIH33590.1"/>
    <property type="molecule type" value="Genomic_DNA"/>
</dbReference>
<feature type="region of interest" description="Disordered" evidence="5">
    <location>
        <begin position="805"/>
        <end position="827"/>
    </location>
</feature>
<dbReference type="InterPro" id="IPR002772">
    <property type="entry name" value="Glyco_hydro_3_C"/>
</dbReference>
<dbReference type="InterPro" id="IPR017853">
    <property type="entry name" value="GH"/>
</dbReference>
<dbReference type="RefSeq" id="WP_204286554.1">
    <property type="nucleotide sequence ID" value="NZ_BAABEJ010000007.1"/>
</dbReference>
<reference evidence="7 8" key="1">
    <citation type="submission" date="2021-01" db="EMBL/GenBank/DDBJ databases">
        <title>Whole genome shotgun sequence of Microbispora amethystogenes NBRC 101907.</title>
        <authorList>
            <person name="Komaki H."/>
            <person name="Tamura T."/>
        </authorList>
    </citation>
    <scope>NUCLEOTIDE SEQUENCE [LARGE SCALE GENOMIC DNA]</scope>
    <source>
        <strain evidence="7 8">NBRC 101907</strain>
    </source>
</reference>
<evidence type="ECO:0000256" key="3">
    <source>
        <dbReference type="ARBA" id="ARBA00023277"/>
    </source>
</evidence>
<dbReference type="InterPro" id="IPR019800">
    <property type="entry name" value="Glyco_hydro_3_AS"/>
</dbReference>
<dbReference type="InterPro" id="IPR026891">
    <property type="entry name" value="Fn3-like"/>
</dbReference>
<dbReference type="Gene3D" id="2.60.40.10">
    <property type="entry name" value="Immunoglobulins"/>
    <property type="match status" value="1"/>
</dbReference>
<proteinExistence type="inferred from homology"/>
<dbReference type="SUPFAM" id="SSF52279">
    <property type="entry name" value="Beta-D-glucan exohydrolase, C-terminal domain"/>
    <property type="match status" value="1"/>
</dbReference>
<dbReference type="Pfam" id="PF01915">
    <property type="entry name" value="Glyco_hydro_3_C"/>
    <property type="match status" value="1"/>
</dbReference>
<feature type="domain" description="Fibronectin type III-like" evidence="6">
    <location>
        <begin position="699"/>
        <end position="768"/>
    </location>
</feature>
<comment type="caution">
    <text evidence="7">The sequence shown here is derived from an EMBL/GenBank/DDBJ whole genome shotgun (WGS) entry which is preliminary data.</text>
</comment>
<accession>A0ABQ4FFH6</accession>
<evidence type="ECO:0000313" key="7">
    <source>
        <dbReference type="EMBL" id="GIH33590.1"/>
    </source>
</evidence>
<protein>
    <submittedName>
        <fullName evidence="7">Glycosyl hydrolase</fullName>
    </submittedName>
</protein>
<keyword evidence="8" id="KW-1185">Reference proteome</keyword>
<dbReference type="PANTHER" id="PTHR42715:SF10">
    <property type="entry name" value="BETA-GLUCOSIDASE"/>
    <property type="match status" value="1"/>
</dbReference>
<dbReference type="InterPro" id="IPR013783">
    <property type="entry name" value="Ig-like_fold"/>
</dbReference>
<evidence type="ECO:0000313" key="8">
    <source>
        <dbReference type="Proteomes" id="UP000651728"/>
    </source>
</evidence>
<evidence type="ECO:0000259" key="6">
    <source>
        <dbReference type="SMART" id="SM01217"/>
    </source>
</evidence>
<gene>
    <name evidence="7" type="ORF">Mam01_37540</name>
</gene>
<keyword evidence="3" id="KW-0119">Carbohydrate metabolism</keyword>
<dbReference type="PROSITE" id="PS00775">
    <property type="entry name" value="GLYCOSYL_HYDROL_F3"/>
    <property type="match status" value="1"/>
</dbReference>
<dbReference type="InterPro" id="IPR001764">
    <property type="entry name" value="Glyco_hydro_3_N"/>
</dbReference>
<organism evidence="7 8">
    <name type="scientific">Microbispora amethystogenes</name>
    <dbReference type="NCBI Taxonomy" id="1427754"/>
    <lineage>
        <taxon>Bacteria</taxon>
        <taxon>Bacillati</taxon>
        <taxon>Actinomycetota</taxon>
        <taxon>Actinomycetes</taxon>
        <taxon>Streptosporangiales</taxon>
        <taxon>Streptosporangiaceae</taxon>
        <taxon>Microbispora</taxon>
    </lineage>
</organism>
<comment type="similarity">
    <text evidence="1 4">Belongs to the glycosyl hydrolase 3 family.</text>
</comment>
<dbReference type="SUPFAM" id="SSF51445">
    <property type="entry name" value="(Trans)glycosidases"/>
    <property type="match status" value="1"/>
</dbReference>
<dbReference type="InterPro" id="IPR050288">
    <property type="entry name" value="Cellulose_deg_GH3"/>
</dbReference>
<evidence type="ECO:0000256" key="1">
    <source>
        <dbReference type="ARBA" id="ARBA00005336"/>
    </source>
</evidence>
<name>A0ABQ4FFH6_9ACTN</name>
<dbReference type="PANTHER" id="PTHR42715">
    <property type="entry name" value="BETA-GLUCOSIDASE"/>
    <property type="match status" value="1"/>
</dbReference>
<dbReference type="Gene3D" id="3.40.50.1700">
    <property type="entry name" value="Glycoside hydrolase family 3 C-terminal domain"/>
    <property type="match status" value="1"/>
</dbReference>
<sequence length="827" mass="88136">MTALDRTPATDRILRPWQDPALPVADRVEALLEEMTLEEKIGQLGSRWIGNDMQDEQVAQPEEDTGTHNVAPMQDVFAAAGTVPFEESVRHGLGHLTRVFGSTPVTAAEGAAEVVRLQHEVVKHSRLGIPALVHEECLTGFTTYGATVYPTAIAWGATFDPGLVERMASAIGRDMRAVGVHQGLSPVLDVVRDYRWGRVEETLGEDPYLVAMLGSAYVRGLEKAGVIATLKHFAGYSASRAARNHGPVPMGRRELMDTILPTFETAIAEGGARSVMNSYCDLDGVPSVADPWLLTEVLREEWGFTGTVVSDYWAVAFLATMHQVAADAEDAGVQALSAGIDVELPDTLGFGQHLADRVRRGELPEALIDRAARRLLTQKIELGLLDPDWTPEKSVAESETVDLDSAGNRELARELAERSVVLLDAGAALPLLGEGRPELRRVAVVGPCAEDPRTFMGCYSFPNHVLPRYPGLGLGVEAPGLLDALRAELPDVEIVHERGCDWRDADRSGFADALRAARESDLCVAVVGDLAGMFGQGTSGEGCDAEDLRLPGVQEDLLTELAATGTPVVVVVVSGRPYALGDVHDNAAALVQAFMPGQEGGAAIAGVLSGRVQPCGKLPVQIPRSHGGQPGTYLQPPLGADSHGISNLDPSPLFPFGYGASYTTFEIGELEISATEVPTDGEFTVSVRVRNTGPRAGEEVVQLYLHDVLAQVTRPVRQLTGFARVRLEPGESARATFTVHTDRTAFTGRDLRRVVEPGDLDVLVGTSASDLPCRGRVRLTGPLRHVGRGRRLVTPVEVIPEAATPVGVTPAPGAGATRQGGSDGGQS</sequence>
<dbReference type="Pfam" id="PF14310">
    <property type="entry name" value="Fn3-like"/>
    <property type="match status" value="1"/>
</dbReference>
<evidence type="ECO:0000256" key="2">
    <source>
        <dbReference type="ARBA" id="ARBA00022801"/>
    </source>
</evidence>
<dbReference type="InterPro" id="IPR036881">
    <property type="entry name" value="Glyco_hydro_3_C_sf"/>
</dbReference>
<dbReference type="InterPro" id="IPR036962">
    <property type="entry name" value="Glyco_hydro_3_N_sf"/>
</dbReference>
<dbReference type="GO" id="GO:0016787">
    <property type="term" value="F:hydrolase activity"/>
    <property type="evidence" value="ECO:0007669"/>
    <property type="project" value="UniProtKB-KW"/>
</dbReference>
<keyword evidence="4" id="KW-0326">Glycosidase</keyword>